<gene>
    <name evidence="2" type="ORF">CA615_03080</name>
</gene>
<sequence length="66" mass="7938">MKNIEFNIEKRNMGQYLGIYRFNLGRKNKIPSLKPKRSFIDRIKLKYNLSAIFTSTILLFMIFYSL</sequence>
<dbReference type="AlphaFoldDB" id="A0A328Q549"/>
<keyword evidence="1" id="KW-0812">Transmembrane</keyword>
<reference evidence="2 3" key="1">
    <citation type="submission" date="2017-05" db="EMBL/GenBank/DDBJ databases">
        <title>Host range expansion of the Methanosphaera genus to humans and monogastric animals involves recent and extensive reduction in genome content.</title>
        <authorList>
            <person name="Hoedt E.C."/>
            <person name="Volmer J.G."/>
            <person name="Parks D.H."/>
            <person name="Rosewarne C.P."/>
            <person name="Denman S.E."/>
            <person name="Mcsweeney C.S."/>
            <person name="O Cuiv P."/>
            <person name="Hugenholtz P."/>
            <person name="Tyson G.W."/>
            <person name="Morrison M."/>
        </authorList>
    </citation>
    <scope>NUCLEOTIDE SEQUENCE [LARGE SCALE GENOMIC DNA]</scope>
    <source>
        <strain evidence="2 3">PA5</strain>
    </source>
</reference>
<accession>A0A328Q549</accession>
<protein>
    <submittedName>
        <fullName evidence="2">Uncharacterized protein</fullName>
    </submittedName>
</protein>
<evidence type="ECO:0000313" key="2">
    <source>
        <dbReference type="EMBL" id="RAP03315.1"/>
    </source>
</evidence>
<dbReference type="Proteomes" id="UP000248557">
    <property type="component" value="Unassembled WGS sequence"/>
</dbReference>
<comment type="caution">
    <text evidence="2">The sequence shown here is derived from an EMBL/GenBank/DDBJ whole genome shotgun (WGS) entry which is preliminary data.</text>
</comment>
<keyword evidence="1" id="KW-0472">Membrane</keyword>
<name>A0A328Q549_9EURY</name>
<dbReference type="EMBL" id="NGJK01000029">
    <property type="protein sequence ID" value="RAP03315.1"/>
    <property type="molecule type" value="Genomic_DNA"/>
</dbReference>
<organism evidence="2 3">
    <name type="scientific">Methanosphaera stadtmanae</name>
    <dbReference type="NCBI Taxonomy" id="2317"/>
    <lineage>
        <taxon>Archaea</taxon>
        <taxon>Methanobacteriati</taxon>
        <taxon>Methanobacteriota</taxon>
        <taxon>Methanomada group</taxon>
        <taxon>Methanobacteria</taxon>
        <taxon>Methanobacteriales</taxon>
        <taxon>Methanobacteriaceae</taxon>
        <taxon>Methanosphaera</taxon>
    </lineage>
</organism>
<proteinExistence type="predicted"/>
<evidence type="ECO:0000313" key="3">
    <source>
        <dbReference type="Proteomes" id="UP000248557"/>
    </source>
</evidence>
<feature type="transmembrane region" description="Helical" evidence="1">
    <location>
        <begin position="45"/>
        <end position="64"/>
    </location>
</feature>
<evidence type="ECO:0000256" key="1">
    <source>
        <dbReference type="SAM" id="Phobius"/>
    </source>
</evidence>
<keyword evidence="1" id="KW-1133">Transmembrane helix</keyword>